<evidence type="ECO:0000256" key="1">
    <source>
        <dbReference type="ARBA" id="ARBA00023026"/>
    </source>
</evidence>
<dbReference type="InterPro" id="IPR033116">
    <property type="entry name" value="TRYPSIN_SER"/>
</dbReference>
<dbReference type="AlphaFoldDB" id="A0AAD8Y9G6"/>
<dbReference type="PROSITE" id="PS00135">
    <property type="entry name" value="TRYPSIN_SER"/>
    <property type="match status" value="1"/>
</dbReference>
<dbReference type="InterPro" id="IPR043504">
    <property type="entry name" value="Peptidase_S1_PA_chymotrypsin"/>
</dbReference>
<keyword evidence="1" id="KW-0843">Virulence</keyword>
<evidence type="ECO:0000313" key="6">
    <source>
        <dbReference type="EMBL" id="KAK1741499.1"/>
    </source>
</evidence>
<keyword evidence="6" id="KW-0378">Hydrolase</keyword>
<feature type="compositionally biased region" description="Low complexity" evidence="4">
    <location>
        <begin position="71"/>
        <end position="87"/>
    </location>
</feature>
<dbReference type="SUPFAM" id="SSF50494">
    <property type="entry name" value="Trypsin-like serine proteases"/>
    <property type="match status" value="1"/>
</dbReference>
<dbReference type="GO" id="GO:0004252">
    <property type="term" value="F:serine-type endopeptidase activity"/>
    <property type="evidence" value="ECO:0007669"/>
    <property type="project" value="InterPro"/>
</dbReference>
<protein>
    <submittedName>
        <fullName evidence="6">Trypsin-like serine protease</fullName>
        <ecNumber evidence="6">3.4.21.-</ecNumber>
    </submittedName>
</protein>
<evidence type="ECO:0000256" key="2">
    <source>
        <dbReference type="ARBA" id="ARBA00023157"/>
    </source>
</evidence>
<dbReference type="InterPro" id="IPR009003">
    <property type="entry name" value="Peptidase_S1_PA"/>
</dbReference>
<comment type="caution">
    <text evidence="6">The sequence shown here is derived from an EMBL/GenBank/DDBJ whole genome shotgun (WGS) entry which is preliminary data.</text>
</comment>
<feature type="domain" description="Peptidase S1" evidence="5">
    <location>
        <begin position="1"/>
        <end position="63"/>
    </location>
</feature>
<evidence type="ECO:0000259" key="5">
    <source>
        <dbReference type="PROSITE" id="PS50240"/>
    </source>
</evidence>
<evidence type="ECO:0000256" key="3">
    <source>
        <dbReference type="ARBA" id="ARBA00023180"/>
    </source>
</evidence>
<dbReference type="EC" id="3.4.21.-" evidence="6"/>
<dbReference type="InterPro" id="IPR050430">
    <property type="entry name" value="Peptidase_S1"/>
</dbReference>
<dbReference type="PANTHER" id="PTHR24276:SF98">
    <property type="entry name" value="FI18310P1-RELATED"/>
    <property type="match status" value="1"/>
</dbReference>
<dbReference type="Pfam" id="PF00089">
    <property type="entry name" value="Trypsin"/>
    <property type="match status" value="1"/>
</dbReference>
<accession>A0AAD8Y9G6</accession>
<evidence type="ECO:0000313" key="7">
    <source>
        <dbReference type="Proteomes" id="UP001224775"/>
    </source>
</evidence>
<dbReference type="GO" id="GO:0006508">
    <property type="term" value="P:proteolysis"/>
    <property type="evidence" value="ECO:0007669"/>
    <property type="project" value="UniProtKB-KW"/>
</dbReference>
<keyword evidence="2" id="KW-1015">Disulfide bond</keyword>
<dbReference type="EMBL" id="JATAAI010000013">
    <property type="protein sequence ID" value="KAK1741499.1"/>
    <property type="molecule type" value="Genomic_DNA"/>
</dbReference>
<keyword evidence="3" id="KW-0325">Glycoprotein</keyword>
<evidence type="ECO:0000256" key="4">
    <source>
        <dbReference type="SAM" id="MobiDB-lite"/>
    </source>
</evidence>
<dbReference type="InterPro" id="IPR001254">
    <property type="entry name" value="Trypsin_dom"/>
</dbReference>
<organism evidence="6 7">
    <name type="scientific">Skeletonema marinoi</name>
    <dbReference type="NCBI Taxonomy" id="267567"/>
    <lineage>
        <taxon>Eukaryota</taxon>
        <taxon>Sar</taxon>
        <taxon>Stramenopiles</taxon>
        <taxon>Ochrophyta</taxon>
        <taxon>Bacillariophyta</taxon>
        <taxon>Coscinodiscophyceae</taxon>
        <taxon>Thalassiosirophycidae</taxon>
        <taxon>Thalassiosirales</taxon>
        <taxon>Skeletonemataceae</taxon>
        <taxon>Skeletonema</taxon>
        <taxon>Skeletonema marinoi-dohrnii complex</taxon>
    </lineage>
</organism>
<dbReference type="PROSITE" id="PS50240">
    <property type="entry name" value="TRYPSIN_DOM"/>
    <property type="match status" value="1"/>
</dbReference>
<name>A0AAD8Y9G6_9STRA</name>
<dbReference type="PANTHER" id="PTHR24276">
    <property type="entry name" value="POLYSERASE-RELATED"/>
    <property type="match status" value="1"/>
</dbReference>
<dbReference type="Gene3D" id="2.40.10.10">
    <property type="entry name" value="Trypsin-like serine proteases"/>
    <property type="match status" value="1"/>
</dbReference>
<keyword evidence="6" id="KW-0645">Protease</keyword>
<gene>
    <name evidence="6" type="ORF">QTG54_007977</name>
</gene>
<feature type="region of interest" description="Disordered" evidence="4">
    <location>
        <begin position="70"/>
        <end position="112"/>
    </location>
</feature>
<dbReference type="Proteomes" id="UP001224775">
    <property type="component" value="Unassembled WGS sequence"/>
</dbReference>
<keyword evidence="7" id="KW-1185">Reference proteome</keyword>
<sequence>MCAYMEVEGGPTGTCQGDSGGPIVIASQNVGITSWGVGCGQKGYPDYYTRVSSYIDWIEETACAKVGELCSSSKSGKSSRSGCGNSKASKSQVLPSVSAEEDVAAVHDEMNV</sequence>
<reference evidence="6" key="1">
    <citation type="submission" date="2023-06" db="EMBL/GenBank/DDBJ databases">
        <title>Survivors Of The Sea: Transcriptome response of Skeletonema marinoi to long-term dormancy.</title>
        <authorList>
            <person name="Pinder M.I.M."/>
            <person name="Kourtchenko O."/>
            <person name="Robertson E.K."/>
            <person name="Larsson T."/>
            <person name="Maumus F."/>
            <person name="Osuna-Cruz C.M."/>
            <person name="Vancaester E."/>
            <person name="Stenow R."/>
            <person name="Vandepoele K."/>
            <person name="Ploug H."/>
            <person name="Bruchert V."/>
            <person name="Godhe A."/>
            <person name="Topel M."/>
        </authorList>
    </citation>
    <scope>NUCLEOTIDE SEQUENCE</scope>
    <source>
        <strain evidence="6">R05AC</strain>
    </source>
</reference>
<proteinExistence type="predicted"/>